<keyword evidence="1" id="KW-0812">Transmembrane</keyword>
<reference evidence="2" key="1">
    <citation type="submission" date="2018-05" db="EMBL/GenBank/DDBJ databases">
        <authorList>
            <person name="Lanie J.A."/>
            <person name="Ng W.-L."/>
            <person name="Kazmierczak K.M."/>
            <person name="Andrzejewski T.M."/>
            <person name="Davidsen T.M."/>
            <person name="Wayne K.J."/>
            <person name="Tettelin H."/>
            <person name="Glass J.I."/>
            <person name="Rusch D."/>
            <person name="Podicherti R."/>
            <person name="Tsui H.-C.T."/>
            <person name="Winkler M.E."/>
        </authorList>
    </citation>
    <scope>NUCLEOTIDE SEQUENCE</scope>
</reference>
<keyword evidence="1" id="KW-1133">Transmembrane helix</keyword>
<dbReference type="EMBL" id="UINC01077138">
    <property type="protein sequence ID" value="SVC16979.1"/>
    <property type="molecule type" value="Genomic_DNA"/>
</dbReference>
<gene>
    <name evidence="2" type="ORF">METZ01_LOCUS269833</name>
</gene>
<organism evidence="2">
    <name type="scientific">marine metagenome</name>
    <dbReference type="NCBI Taxonomy" id="408172"/>
    <lineage>
        <taxon>unclassified sequences</taxon>
        <taxon>metagenomes</taxon>
        <taxon>ecological metagenomes</taxon>
    </lineage>
</organism>
<evidence type="ECO:0000313" key="2">
    <source>
        <dbReference type="EMBL" id="SVC16979.1"/>
    </source>
</evidence>
<dbReference type="AlphaFoldDB" id="A0A382JYU6"/>
<proteinExistence type="predicted"/>
<accession>A0A382JYU6</accession>
<evidence type="ECO:0000256" key="1">
    <source>
        <dbReference type="SAM" id="Phobius"/>
    </source>
</evidence>
<protein>
    <submittedName>
        <fullName evidence="2">Uncharacterized protein</fullName>
    </submittedName>
</protein>
<sequence>MFTQTDDRIVGLWEYQRKGLGMILAGISIIFFWYKEGGD</sequence>
<feature type="transmembrane region" description="Helical" evidence="1">
    <location>
        <begin position="15"/>
        <end position="34"/>
    </location>
</feature>
<keyword evidence="1" id="KW-0472">Membrane</keyword>
<name>A0A382JYU6_9ZZZZ</name>